<dbReference type="STRING" id="1798497.A3D71_01235"/>
<name>A0A1F6DYH7_9BACT</name>
<evidence type="ECO:0000313" key="1">
    <source>
        <dbReference type="EMBL" id="OGG66473.1"/>
    </source>
</evidence>
<protein>
    <submittedName>
        <fullName evidence="1">Uncharacterized protein</fullName>
    </submittedName>
</protein>
<comment type="caution">
    <text evidence="1">The sequence shown here is derived from an EMBL/GenBank/DDBJ whole genome shotgun (WGS) entry which is preliminary data.</text>
</comment>
<sequence length="132" mass="15004">MEVPESSNPRGALMWKRFFKEFPSKTKFGDIEIPNPHAIRQRAERLRQNPNAGESNFDELNDPAVLTAIAEHLTALLQGQEAELAEIAETEEEFRHDANWQRREAYEQCENAIAETLEKASRKPGGLIDKTA</sequence>
<organism evidence="1 2">
    <name type="scientific">Candidatus Kaiserbacteria bacterium RIFCSPHIGHO2_02_FULL_55_20</name>
    <dbReference type="NCBI Taxonomy" id="1798497"/>
    <lineage>
        <taxon>Bacteria</taxon>
        <taxon>Candidatus Kaiseribacteriota</taxon>
    </lineage>
</organism>
<dbReference type="AlphaFoldDB" id="A0A1F6DYH7"/>
<dbReference type="EMBL" id="MFLK01000006">
    <property type="protein sequence ID" value="OGG66473.1"/>
    <property type="molecule type" value="Genomic_DNA"/>
</dbReference>
<accession>A0A1F6DYH7</accession>
<dbReference type="Proteomes" id="UP000177652">
    <property type="component" value="Unassembled WGS sequence"/>
</dbReference>
<proteinExistence type="predicted"/>
<evidence type="ECO:0000313" key="2">
    <source>
        <dbReference type="Proteomes" id="UP000177652"/>
    </source>
</evidence>
<reference evidence="1 2" key="1">
    <citation type="journal article" date="2016" name="Nat. Commun.">
        <title>Thousands of microbial genomes shed light on interconnected biogeochemical processes in an aquifer system.</title>
        <authorList>
            <person name="Anantharaman K."/>
            <person name="Brown C.T."/>
            <person name="Hug L.A."/>
            <person name="Sharon I."/>
            <person name="Castelle C.J."/>
            <person name="Probst A.J."/>
            <person name="Thomas B.C."/>
            <person name="Singh A."/>
            <person name="Wilkins M.J."/>
            <person name="Karaoz U."/>
            <person name="Brodie E.L."/>
            <person name="Williams K.H."/>
            <person name="Hubbard S.S."/>
            <person name="Banfield J.F."/>
        </authorList>
    </citation>
    <scope>NUCLEOTIDE SEQUENCE [LARGE SCALE GENOMIC DNA]</scope>
</reference>
<gene>
    <name evidence="1" type="ORF">A3D71_01235</name>
</gene>